<dbReference type="EMBL" id="BAABHY010000006">
    <property type="protein sequence ID" value="GAA5113538.1"/>
    <property type="molecule type" value="Genomic_DNA"/>
</dbReference>
<dbReference type="InterPro" id="IPR025948">
    <property type="entry name" value="HTH-like_dom"/>
</dbReference>
<evidence type="ECO:0000313" key="3">
    <source>
        <dbReference type="Proteomes" id="UP001500171"/>
    </source>
</evidence>
<evidence type="ECO:0000259" key="1">
    <source>
        <dbReference type="PROSITE" id="PS50994"/>
    </source>
</evidence>
<dbReference type="Proteomes" id="UP001500171">
    <property type="component" value="Unassembled WGS sequence"/>
</dbReference>
<gene>
    <name evidence="2" type="ORF">GCM10023211_21820</name>
</gene>
<comment type="caution">
    <text evidence="2">The sequence shown here is derived from an EMBL/GenBank/DDBJ whole genome shotgun (WGS) entry which is preliminary data.</text>
</comment>
<dbReference type="PROSITE" id="PS50994">
    <property type="entry name" value="INTEGRASE"/>
    <property type="match status" value="1"/>
</dbReference>
<protein>
    <submittedName>
        <fullName evidence="2">IS3 family transposase</fullName>
    </submittedName>
</protein>
<organism evidence="2 3">
    <name type="scientific">Orbus sasakiae</name>
    <dbReference type="NCBI Taxonomy" id="1078475"/>
    <lineage>
        <taxon>Bacteria</taxon>
        <taxon>Pseudomonadati</taxon>
        <taxon>Pseudomonadota</taxon>
        <taxon>Gammaproteobacteria</taxon>
        <taxon>Orbales</taxon>
        <taxon>Orbaceae</taxon>
        <taxon>Orbus</taxon>
    </lineage>
</organism>
<dbReference type="Pfam" id="PF00665">
    <property type="entry name" value="rve"/>
    <property type="match status" value="1"/>
</dbReference>
<feature type="domain" description="Integrase catalytic" evidence="1">
    <location>
        <begin position="110"/>
        <end position="276"/>
    </location>
</feature>
<dbReference type="InterPro" id="IPR050900">
    <property type="entry name" value="Transposase_IS3/IS150/IS904"/>
</dbReference>
<keyword evidence="3" id="KW-1185">Reference proteome</keyword>
<reference evidence="3" key="1">
    <citation type="journal article" date="2019" name="Int. J. Syst. Evol. Microbiol.">
        <title>The Global Catalogue of Microorganisms (GCM) 10K type strain sequencing project: providing services to taxonomists for standard genome sequencing and annotation.</title>
        <authorList>
            <consortium name="The Broad Institute Genomics Platform"/>
            <consortium name="The Broad Institute Genome Sequencing Center for Infectious Disease"/>
            <person name="Wu L."/>
            <person name="Ma J."/>
        </authorList>
    </citation>
    <scope>NUCLEOTIDE SEQUENCE [LARGE SCALE GENOMIC DNA]</scope>
    <source>
        <strain evidence="3">JCM 18050</strain>
    </source>
</reference>
<dbReference type="InterPro" id="IPR001584">
    <property type="entry name" value="Integrase_cat-core"/>
</dbReference>
<dbReference type="InterPro" id="IPR036397">
    <property type="entry name" value="RNaseH_sf"/>
</dbReference>
<dbReference type="InterPro" id="IPR012337">
    <property type="entry name" value="RNaseH-like_sf"/>
</dbReference>
<sequence>MLKKAGNETAQICRCLLLSPSTFYYRIKHRAFKLINARLEIAMKSIHNEMDGIYGKRRMLVELVKRGFKLVLDKVRRLMKKLGLVAKRPKQHSYPRGGKSSILASNHLNRQFNPATINRYWSGDITYIRTRQGWLYLAVVMDLCSRRIVGWAFSDKPNSNLTVKALNMAIQRRKGLCPNLFHCDQGVQYRSEQFQQILTHHQITFSMSRAGNCLDNAVTERFFRSLKSERINYRDYVTREQAIEDIINYIEPIYNQKRRHYKLGFISPAEFEHNLLKTA</sequence>
<evidence type="ECO:0000313" key="2">
    <source>
        <dbReference type="EMBL" id="GAA5113538.1"/>
    </source>
</evidence>
<dbReference type="SUPFAM" id="SSF53098">
    <property type="entry name" value="Ribonuclease H-like"/>
    <property type="match status" value="1"/>
</dbReference>
<dbReference type="PANTHER" id="PTHR46889:SF4">
    <property type="entry name" value="TRANSPOSASE INSO FOR INSERTION SEQUENCE ELEMENT IS911B-RELATED"/>
    <property type="match status" value="1"/>
</dbReference>
<name>A0ABP9NAX7_9GAMM</name>
<dbReference type="Gene3D" id="3.30.420.10">
    <property type="entry name" value="Ribonuclease H-like superfamily/Ribonuclease H"/>
    <property type="match status" value="1"/>
</dbReference>
<dbReference type="PANTHER" id="PTHR46889">
    <property type="entry name" value="TRANSPOSASE INSF FOR INSERTION SEQUENCE IS3B-RELATED"/>
    <property type="match status" value="1"/>
</dbReference>
<dbReference type="InterPro" id="IPR048020">
    <property type="entry name" value="Transpos_IS3"/>
</dbReference>
<dbReference type="Pfam" id="PF13276">
    <property type="entry name" value="HTH_21"/>
    <property type="match status" value="1"/>
</dbReference>
<dbReference type="Pfam" id="PF13333">
    <property type="entry name" value="rve_2"/>
    <property type="match status" value="1"/>
</dbReference>
<accession>A0ABP9NAX7</accession>
<dbReference type="NCBIfam" id="NF033516">
    <property type="entry name" value="transpos_IS3"/>
    <property type="match status" value="1"/>
</dbReference>
<proteinExistence type="predicted"/>